<name>A0A834JF84_VESVU</name>
<comment type="caution">
    <text evidence="2">The sequence shown here is derived from an EMBL/GenBank/DDBJ whole genome shotgun (WGS) entry which is preliminary data.</text>
</comment>
<dbReference type="EMBL" id="JACSEA010000013">
    <property type="protein sequence ID" value="KAF7386621.1"/>
    <property type="molecule type" value="Genomic_DNA"/>
</dbReference>
<sequence length="102" mass="11171">MRDPILLAAIVIENWSLYRLGPFVRDICTITWSKYIGTLHFQLMEAVKKLLTSLGISEISSAGIGADHVETSMFLSASLTLALPSPSPLASSNYEESSDPER</sequence>
<reference evidence="2" key="1">
    <citation type="journal article" date="2020" name="G3 (Bethesda)">
        <title>High-Quality Assemblies for Three Invasive Social Wasps from the &lt;i&gt;Vespula&lt;/i&gt; Genus.</title>
        <authorList>
            <person name="Harrop T.W.R."/>
            <person name="Guhlin J."/>
            <person name="McLaughlin G.M."/>
            <person name="Permina E."/>
            <person name="Stockwell P."/>
            <person name="Gilligan J."/>
            <person name="Le Lec M.F."/>
            <person name="Gruber M.A.M."/>
            <person name="Quinn O."/>
            <person name="Lovegrove M."/>
            <person name="Duncan E.J."/>
            <person name="Remnant E.J."/>
            <person name="Van Eeckhoven J."/>
            <person name="Graham B."/>
            <person name="Knapp R.A."/>
            <person name="Langford K.W."/>
            <person name="Kronenberg Z."/>
            <person name="Press M.O."/>
            <person name="Eacker S.M."/>
            <person name="Wilson-Rankin E.E."/>
            <person name="Purcell J."/>
            <person name="Lester P.J."/>
            <person name="Dearden P.K."/>
        </authorList>
    </citation>
    <scope>NUCLEOTIDE SEQUENCE</scope>
    <source>
        <strain evidence="2">Marl-1</strain>
    </source>
</reference>
<dbReference type="AlphaFoldDB" id="A0A834JF84"/>
<organism evidence="2 3">
    <name type="scientific">Vespula vulgaris</name>
    <name type="common">Yellow jacket</name>
    <name type="synonym">Wasp</name>
    <dbReference type="NCBI Taxonomy" id="7454"/>
    <lineage>
        <taxon>Eukaryota</taxon>
        <taxon>Metazoa</taxon>
        <taxon>Ecdysozoa</taxon>
        <taxon>Arthropoda</taxon>
        <taxon>Hexapoda</taxon>
        <taxon>Insecta</taxon>
        <taxon>Pterygota</taxon>
        <taxon>Neoptera</taxon>
        <taxon>Endopterygota</taxon>
        <taxon>Hymenoptera</taxon>
        <taxon>Apocrita</taxon>
        <taxon>Aculeata</taxon>
        <taxon>Vespoidea</taxon>
        <taxon>Vespidae</taxon>
        <taxon>Vespinae</taxon>
        <taxon>Vespula</taxon>
    </lineage>
</organism>
<protein>
    <submittedName>
        <fullName evidence="2">Uncharacterized protein</fullName>
    </submittedName>
</protein>
<gene>
    <name evidence="2" type="ORF">HZH66_011073</name>
</gene>
<accession>A0A834JF84</accession>
<feature type="compositionally biased region" description="Low complexity" evidence="1">
    <location>
        <begin position="83"/>
        <end position="92"/>
    </location>
</feature>
<keyword evidence="3" id="KW-1185">Reference proteome</keyword>
<dbReference type="Proteomes" id="UP000614350">
    <property type="component" value="Unassembled WGS sequence"/>
</dbReference>
<proteinExistence type="predicted"/>
<evidence type="ECO:0000256" key="1">
    <source>
        <dbReference type="SAM" id="MobiDB-lite"/>
    </source>
</evidence>
<feature type="region of interest" description="Disordered" evidence="1">
    <location>
        <begin position="83"/>
        <end position="102"/>
    </location>
</feature>
<evidence type="ECO:0000313" key="3">
    <source>
        <dbReference type="Proteomes" id="UP000614350"/>
    </source>
</evidence>
<evidence type="ECO:0000313" key="2">
    <source>
        <dbReference type="EMBL" id="KAF7386621.1"/>
    </source>
</evidence>